<dbReference type="GO" id="GO:0006284">
    <property type="term" value="P:base-excision repair"/>
    <property type="evidence" value="ECO:0007669"/>
    <property type="project" value="InterPro"/>
</dbReference>
<keyword evidence="13" id="KW-1185">Reference proteome</keyword>
<dbReference type="SUPFAM" id="SSF81624">
    <property type="entry name" value="N-terminal domain of MutM-like DNA repair proteins"/>
    <property type="match status" value="1"/>
</dbReference>
<dbReference type="InterPro" id="IPR035937">
    <property type="entry name" value="FPG_N"/>
</dbReference>
<feature type="region of interest" description="Disordered" evidence="10">
    <location>
        <begin position="317"/>
        <end position="376"/>
    </location>
</feature>
<dbReference type="Pfam" id="PF06831">
    <property type="entry name" value="H2TH"/>
    <property type="match status" value="1"/>
</dbReference>
<dbReference type="CDD" id="cd08972">
    <property type="entry name" value="PF_Nei_N"/>
    <property type="match status" value="1"/>
</dbReference>
<dbReference type="EMBL" id="JAACJO010000007">
    <property type="protein sequence ID" value="KAF5355678.1"/>
    <property type="molecule type" value="Genomic_DNA"/>
</dbReference>
<keyword evidence="7" id="KW-0456">Lyase</keyword>
<dbReference type="Gene3D" id="3.20.190.10">
    <property type="entry name" value="MutM-like, N-terminal"/>
    <property type="match status" value="1"/>
</dbReference>
<dbReference type="GO" id="GO:0008534">
    <property type="term" value="F:oxidized purine nucleobase lesion DNA N-glycosylase activity"/>
    <property type="evidence" value="ECO:0007669"/>
    <property type="project" value="UniProtKB-EC"/>
</dbReference>
<proteinExistence type="inferred from homology"/>
<dbReference type="OrthoDB" id="444592at2759"/>
<keyword evidence="4" id="KW-0378">Hydrolase</keyword>
<reference evidence="12 13" key="1">
    <citation type="journal article" date="2020" name="ISME J.">
        <title>Uncovering the hidden diversity of litter-decomposition mechanisms in mushroom-forming fungi.</title>
        <authorList>
            <person name="Floudas D."/>
            <person name="Bentzer J."/>
            <person name="Ahren D."/>
            <person name="Johansson T."/>
            <person name="Persson P."/>
            <person name="Tunlid A."/>
        </authorList>
    </citation>
    <scope>NUCLEOTIDE SEQUENCE [LARGE SCALE GENOMIC DNA]</scope>
    <source>
        <strain evidence="12 13">CBS 146.42</strain>
    </source>
</reference>
<evidence type="ECO:0000256" key="3">
    <source>
        <dbReference type="ARBA" id="ARBA00022763"/>
    </source>
</evidence>
<dbReference type="Proteomes" id="UP000559027">
    <property type="component" value="Unassembled WGS sequence"/>
</dbReference>
<dbReference type="SUPFAM" id="SSF46946">
    <property type="entry name" value="S13-like H2TH domain"/>
    <property type="match status" value="1"/>
</dbReference>
<evidence type="ECO:0000256" key="2">
    <source>
        <dbReference type="ARBA" id="ARBA00009409"/>
    </source>
</evidence>
<dbReference type="PROSITE" id="PS51068">
    <property type="entry name" value="FPG_CAT"/>
    <property type="match status" value="1"/>
</dbReference>
<dbReference type="FunFam" id="1.10.8.50:FF:000009">
    <property type="entry name" value="Formamidopyrimidine-DNA glycosylase"/>
    <property type="match status" value="1"/>
</dbReference>
<keyword evidence="9" id="KW-0326">Glycosidase</keyword>
<dbReference type="GO" id="GO:0008270">
    <property type="term" value="F:zinc ion binding"/>
    <property type="evidence" value="ECO:0007669"/>
    <property type="project" value="InterPro"/>
</dbReference>
<evidence type="ECO:0000256" key="1">
    <source>
        <dbReference type="ARBA" id="ARBA00001668"/>
    </source>
</evidence>
<feature type="domain" description="Formamidopyrimidine-DNA glycosylase catalytic" evidence="11">
    <location>
        <begin position="2"/>
        <end position="136"/>
    </location>
</feature>
<evidence type="ECO:0000256" key="5">
    <source>
        <dbReference type="ARBA" id="ARBA00023125"/>
    </source>
</evidence>
<keyword evidence="5" id="KW-0238">DNA-binding</keyword>
<evidence type="ECO:0000256" key="8">
    <source>
        <dbReference type="ARBA" id="ARBA00023268"/>
    </source>
</evidence>
<organism evidence="12 13">
    <name type="scientific">Leucocoprinus leucothites</name>
    <dbReference type="NCBI Taxonomy" id="201217"/>
    <lineage>
        <taxon>Eukaryota</taxon>
        <taxon>Fungi</taxon>
        <taxon>Dikarya</taxon>
        <taxon>Basidiomycota</taxon>
        <taxon>Agaricomycotina</taxon>
        <taxon>Agaricomycetes</taxon>
        <taxon>Agaricomycetidae</taxon>
        <taxon>Agaricales</taxon>
        <taxon>Agaricineae</taxon>
        <taxon>Agaricaceae</taxon>
        <taxon>Leucocoprinus</taxon>
    </lineage>
</organism>
<name>A0A8H5G0P0_9AGAR</name>
<keyword evidence="6" id="KW-0234">DNA repair</keyword>
<dbReference type="InterPro" id="IPR012319">
    <property type="entry name" value="FPG_cat"/>
</dbReference>
<dbReference type="InterPro" id="IPR010979">
    <property type="entry name" value="Ribosomal_uS13-like_H2TH"/>
</dbReference>
<sequence>MPELPEVERATRLLNEFGAGKMIVKVDTIEDTIVYAGVTHTDFAEVLTGRKLIQTHRYGKLFYMKLDGDGKQPVMHFGMTGMLHVKGQLPIHYREAPSNVTNPEWPPRWMKFILHLADPESGQTTEIAFRDARRLGRIRLCVSPLSEPPISELGFDPILSMPSLTEFSNIVGKRKGITVKALLLDQSFSAGIGNWIADEVLYHARIHPEQRCNTLSEDHLQILHEKIQYVCQTAISVNADDSRFPGHWLFKHRWAKGKKSKDSVLQLVSTRIFRAFRTPSNVLMEPSGEPATIKWITVGGRTSAYVLELQKLPSLPVLKGRDDEGENHEETQPEVPEVRSPPSMKRKRLVQEPTPTRRSSRRSVRRLSASAGGQIE</sequence>
<dbReference type="GO" id="GO:0005634">
    <property type="term" value="C:nucleus"/>
    <property type="evidence" value="ECO:0007669"/>
    <property type="project" value="TreeGrafter"/>
</dbReference>
<evidence type="ECO:0000259" key="11">
    <source>
        <dbReference type="PROSITE" id="PS51068"/>
    </source>
</evidence>
<evidence type="ECO:0000313" key="12">
    <source>
        <dbReference type="EMBL" id="KAF5355678.1"/>
    </source>
</evidence>
<dbReference type="Pfam" id="PF01149">
    <property type="entry name" value="Fapy_DNA_glyco"/>
    <property type="match status" value="1"/>
</dbReference>
<gene>
    <name evidence="12" type="ORF">D9756_004004</name>
</gene>
<dbReference type="PANTHER" id="PTHR22993:SF9">
    <property type="entry name" value="FORMAMIDOPYRIMIDINE-DNA GLYCOSYLASE"/>
    <property type="match status" value="1"/>
</dbReference>
<dbReference type="InterPro" id="IPR015886">
    <property type="entry name" value="H2TH_FPG"/>
</dbReference>
<accession>A0A8H5G0P0</accession>
<dbReference type="GO" id="GO:0016829">
    <property type="term" value="F:lyase activity"/>
    <property type="evidence" value="ECO:0007669"/>
    <property type="project" value="UniProtKB-KW"/>
</dbReference>
<protein>
    <recommendedName>
        <fullName evidence="11">Formamidopyrimidine-DNA glycosylase catalytic domain-containing protein</fullName>
    </recommendedName>
</protein>
<keyword evidence="3" id="KW-0227">DNA damage</keyword>
<dbReference type="PANTHER" id="PTHR22993">
    <property type="entry name" value="FORMAMIDOPYRIMIDINE-DNA GLYCOSYLASE"/>
    <property type="match status" value="1"/>
</dbReference>
<evidence type="ECO:0000256" key="10">
    <source>
        <dbReference type="SAM" id="MobiDB-lite"/>
    </source>
</evidence>
<dbReference type="SMART" id="SM01232">
    <property type="entry name" value="H2TH"/>
    <property type="match status" value="1"/>
</dbReference>
<comment type="caution">
    <text evidence="12">The sequence shown here is derived from an EMBL/GenBank/DDBJ whole genome shotgun (WGS) entry which is preliminary data.</text>
</comment>
<comment type="catalytic activity">
    <reaction evidence="1">
        <text>Hydrolysis of DNA containing ring-opened 7-methylguanine residues, releasing 2,6-diamino-4-hydroxy-5-(N-methyl)formamidopyrimidine.</text>
        <dbReference type="EC" id="3.2.2.23"/>
    </reaction>
</comment>
<comment type="similarity">
    <text evidence="2">Belongs to the FPG family.</text>
</comment>
<evidence type="ECO:0000256" key="9">
    <source>
        <dbReference type="ARBA" id="ARBA00023295"/>
    </source>
</evidence>
<dbReference type="Gene3D" id="1.10.8.50">
    <property type="match status" value="1"/>
</dbReference>
<dbReference type="SMART" id="SM00898">
    <property type="entry name" value="Fapy_DNA_glyco"/>
    <property type="match status" value="1"/>
</dbReference>
<evidence type="ECO:0000313" key="13">
    <source>
        <dbReference type="Proteomes" id="UP000559027"/>
    </source>
</evidence>
<dbReference type="GO" id="GO:0003906">
    <property type="term" value="F:DNA-(apurinic or apyrimidinic site) endonuclease activity"/>
    <property type="evidence" value="ECO:0007669"/>
    <property type="project" value="InterPro"/>
</dbReference>
<evidence type="ECO:0000256" key="4">
    <source>
        <dbReference type="ARBA" id="ARBA00022801"/>
    </source>
</evidence>
<evidence type="ECO:0000256" key="6">
    <source>
        <dbReference type="ARBA" id="ARBA00023204"/>
    </source>
</evidence>
<evidence type="ECO:0000256" key="7">
    <source>
        <dbReference type="ARBA" id="ARBA00023239"/>
    </source>
</evidence>
<keyword evidence="8" id="KW-0511">Multifunctional enzyme</keyword>
<dbReference type="AlphaFoldDB" id="A0A8H5G0P0"/>
<dbReference type="GO" id="GO:0003684">
    <property type="term" value="F:damaged DNA binding"/>
    <property type="evidence" value="ECO:0007669"/>
    <property type="project" value="InterPro"/>
</dbReference>